<dbReference type="AlphaFoldDB" id="A0A939NKT4"/>
<accession>A0A939NKT4</accession>
<evidence type="ECO:0000313" key="1">
    <source>
        <dbReference type="EMBL" id="MBO2007323.1"/>
    </source>
</evidence>
<comment type="caution">
    <text evidence="1">The sequence shown here is derived from an EMBL/GenBank/DDBJ whole genome shotgun (WGS) entry which is preliminary data.</text>
</comment>
<reference evidence="1" key="1">
    <citation type="submission" date="2021-03" db="EMBL/GenBank/DDBJ databases">
        <title>Molecular epidemiology and mechanisms of colistin and carbapenem resistance in Enterobacteriaceae from clinical isolates, the environment and porcine samples in Pretoria, South Africa.</title>
        <authorList>
            <person name="Bogoshi D."/>
            <person name="Mbelle N.M."/>
            <person name="Naidoo V."/>
            <person name="Osei Sekyere J."/>
        </authorList>
    </citation>
    <scope>NUCLEOTIDE SEQUENCE</scope>
    <source>
        <strain evidence="1">C080</strain>
    </source>
</reference>
<sequence>MFERDGAKLYKAAEGYAVHRTTVDYVRGAESDIQINNPKAFSMPAGAARLWRLSANQHDTKQCRNA</sequence>
<dbReference type="EMBL" id="JAGETR010000206">
    <property type="protein sequence ID" value="MBO2007323.1"/>
    <property type="molecule type" value="Genomic_DNA"/>
</dbReference>
<proteinExistence type="predicted"/>
<gene>
    <name evidence="1" type="ORF">J4732_20880</name>
</gene>
<name>A0A939NKT4_SERMA</name>
<protein>
    <submittedName>
        <fullName evidence="1">Uncharacterized protein</fullName>
    </submittedName>
</protein>
<organism evidence="1">
    <name type="scientific">Serratia marcescens</name>
    <dbReference type="NCBI Taxonomy" id="615"/>
    <lineage>
        <taxon>Bacteria</taxon>
        <taxon>Pseudomonadati</taxon>
        <taxon>Pseudomonadota</taxon>
        <taxon>Gammaproteobacteria</taxon>
        <taxon>Enterobacterales</taxon>
        <taxon>Yersiniaceae</taxon>
        <taxon>Serratia</taxon>
    </lineage>
</organism>